<proteinExistence type="predicted"/>
<evidence type="ECO:0000313" key="2">
    <source>
        <dbReference type="EMBL" id="MPC69334.1"/>
    </source>
</evidence>
<feature type="compositionally biased region" description="Low complexity" evidence="1">
    <location>
        <begin position="86"/>
        <end position="107"/>
    </location>
</feature>
<feature type="region of interest" description="Disordered" evidence="1">
    <location>
        <begin position="24"/>
        <end position="117"/>
    </location>
</feature>
<name>A0A5B7HL71_PORTR</name>
<keyword evidence="3" id="KW-1185">Reference proteome</keyword>
<dbReference type="AlphaFoldDB" id="A0A5B7HL71"/>
<dbReference type="EMBL" id="VSRR010029235">
    <property type="protein sequence ID" value="MPC69334.1"/>
    <property type="molecule type" value="Genomic_DNA"/>
</dbReference>
<gene>
    <name evidence="2" type="ORF">E2C01_063557</name>
</gene>
<evidence type="ECO:0000256" key="1">
    <source>
        <dbReference type="SAM" id="MobiDB-lite"/>
    </source>
</evidence>
<organism evidence="2 3">
    <name type="scientific">Portunus trituberculatus</name>
    <name type="common">Swimming crab</name>
    <name type="synonym">Neptunus trituberculatus</name>
    <dbReference type="NCBI Taxonomy" id="210409"/>
    <lineage>
        <taxon>Eukaryota</taxon>
        <taxon>Metazoa</taxon>
        <taxon>Ecdysozoa</taxon>
        <taxon>Arthropoda</taxon>
        <taxon>Crustacea</taxon>
        <taxon>Multicrustacea</taxon>
        <taxon>Malacostraca</taxon>
        <taxon>Eumalacostraca</taxon>
        <taxon>Eucarida</taxon>
        <taxon>Decapoda</taxon>
        <taxon>Pleocyemata</taxon>
        <taxon>Brachyura</taxon>
        <taxon>Eubrachyura</taxon>
        <taxon>Portunoidea</taxon>
        <taxon>Portunidae</taxon>
        <taxon>Portuninae</taxon>
        <taxon>Portunus</taxon>
    </lineage>
</organism>
<protein>
    <submittedName>
        <fullName evidence="2">Uncharacterized protein</fullName>
    </submittedName>
</protein>
<evidence type="ECO:0000313" key="3">
    <source>
        <dbReference type="Proteomes" id="UP000324222"/>
    </source>
</evidence>
<accession>A0A5B7HL71</accession>
<feature type="compositionally biased region" description="Basic and acidic residues" evidence="1">
    <location>
        <begin position="48"/>
        <end position="57"/>
    </location>
</feature>
<sequence>MADGEQVVKKEELGAMANVMRATAGPVRRMSAQSHGTHPIGSGLAPGWRRETDKTENPPRTVPPLALLAAAPPKTASLPHQWKACSPPATSPPRASSQPAAAPSATPRRPRPQQFDGRVLLEAYLDQFEVVARAQGWSQE</sequence>
<dbReference type="Proteomes" id="UP000324222">
    <property type="component" value="Unassembled WGS sequence"/>
</dbReference>
<reference evidence="2 3" key="1">
    <citation type="submission" date="2019-05" db="EMBL/GenBank/DDBJ databases">
        <title>Another draft genome of Portunus trituberculatus and its Hox gene families provides insights of decapod evolution.</title>
        <authorList>
            <person name="Jeong J.-H."/>
            <person name="Song I."/>
            <person name="Kim S."/>
            <person name="Choi T."/>
            <person name="Kim D."/>
            <person name="Ryu S."/>
            <person name="Kim W."/>
        </authorList>
    </citation>
    <scope>NUCLEOTIDE SEQUENCE [LARGE SCALE GENOMIC DNA]</scope>
    <source>
        <tissue evidence="2">Muscle</tissue>
    </source>
</reference>
<feature type="compositionally biased region" description="Low complexity" evidence="1">
    <location>
        <begin position="63"/>
        <end position="79"/>
    </location>
</feature>
<comment type="caution">
    <text evidence="2">The sequence shown here is derived from an EMBL/GenBank/DDBJ whole genome shotgun (WGS) entry which is preliminary data.</text>
</comment>